<dbReference type="PROSITE" id="PS50995">
    <property type="entry name" value="HTH_MARR_2"/>
    <property type="match status" value="1"/>
</dbReference>
<dbReference type="SMART" id="SM00347">
    <property type="entry name" value="HTH_MARR"/>
    <property type="match status" value="1"/>
</dbReference>
<dbReference type="PANTHER" id="PTHR33164">
    <property type="entry name" value="TRANSCRIPTIONAL REGULATOR, MARR FAMILY"/>
    <property type="match status" value="1"/>
</dbReference>
<evidence type="ECO:0000256" key="2">
    <source>
        <dbReference type="ARBA" id="ARBA00023125"/>
    </source>
</evidence>
<name>A0A5C6G181_9PLAN</name>
<dbReference type="OrthoDB" id="274490at2"/>
<evidence type="ECO:0000259" key="4">
    <source>
        <dbReference type="PROSITE" id="PS50995"/>
    </source>
</evidence>
<dbReference type="InterPro" id="IPR000835">
    <property type="entry name" value="HTH_MarR-typ"/>
</dbReference>
<dbReference type="InterPro" id="IPR039422">
    <property type="entry name" value="MarR/SlyA-like"/>
</dbReference>
<dbReference type="SUPFAM" id="SSF46785">
    <property type="entry name" value="Winged helix' DNA-binding domain"/>
    <property type="match status" value="1"/>
</dbReference>
<keyword evidence="2" id="KW-0238">DNA-binding</keyword>
<dbReference type="InterPro" id="IPR036388">
    <property type="entry name" value="WH-like_DNA-bd_sf"/>
</dbReference>
<evidence type="ECO:0000256" key="1">
    <source>
        <dbReference type="ARBA" id="ARBA00023015"/>
    </source>
</evidence>
<dbReference type="PANTHER" id="PTHR33164:SF64">
    <property type="entry name" value="TRANSCRIPTIONAL REGULATOR SLYA"/>
    <property type="match status" value="1"/>
</dbReference>
<comment type="caution">
    <text evidence="5">The sequence shown here is derived from an EMBL/GenBank/DDBJ whole genome shotgun (WGS) entry which is preliminary data.</text>
</comment>
<feature type="domain" description="HTH marR-type" evidence="4">
    <location>
        <begin position="1"/>
        <end position="141"/>
    </location>
</feature>
<protein>
    <submittedName>
        <fullName evidence="5">Transcriptional regulator SlyA</fullName>
    </submittedName>
</protein>
<dbReference type="AlphaFoldDB" id="A0A5C6G181"/>
<proteinExistence type="predicted"/>
<dbReference type="GO" id="GO:0003700">
    <property type="term" value="F:DNA-binding transcription factor activity"/>
    <property type="evidence" value="ECO:0007669"/>
    <property type="project" value="InterPro"/>
</dbReference>
<sequence>MQFDSESTPGFAIGRIAYLMRIRMEAVLKQAEWPFTPDEPQTLITLADMCEPLSMNDLASRMVRTPTTVKRQLDRLVDHKFIKRSVSPKNVRILMVGLTSRGEKKLRTVLPLLDELRKSALQGITKTQVAEIQKVLQKMQSNLANHALKDHALKD</sequence>
<dbReference type="InterPro" id="IPR036390">
    <property type="entry name" value="WH_DNA-bd_sf"/>
</dbReference>
<dbReference type="Proteomes" id="UP000316476">
    <property type="component" value="Unassembled WGS sequence"/>
</dbReference>
<accession>A0A5C6G181</accession>
<reference evidence="5 6" key="1">
    <citation type="submission" date="2019-02" db="EMBL/GenBank/DDBJ databases">
        <title>Deep-cultivation of Planctomycetes and their phenomic and genomic characterization uncovers novel biology.</title>
        <authorList>
            <person name="Wiegand S."/>
            <person name="Jogler M."/>
            <person name="Boedeker C."/>
            <person name="Pinto D."/>
            <person name="Vollmers J."/>
            <person name="Rivas-Marin E."/>
            <person name="Kohn T."/>
            <person name="Peeters S.H."/>
            <person name="Heuer A."/>
            <person name="Rast P."/>
            <person name="Oberbeckmann S."/>
            <person name="Bunk B."/>
            <person name="Jeske O."/>
            <person name="Meyerdierks A."/>
            <person name="Storesund J.E."/>
            <person name="Kallscheuer N."/>
            <person name="Luecker S."/>
            <person name="Lage O.M."/>
            <person name="Pohl T."/>
            <person name="Merkel B.J."/>
            <person name="Hornburger P."/>
            <person name="Mueller R.-W."/>
            <person name="Bruemmer F."/>
            <person name="Labrenz M."/>
            <person name="Spormann A.M."/>
            <person name="Op Den Camp H."/>
            <person name="Overmann J."/>
            <person name="Amann R."/>
            <person name="Jetten M.S.M."/>
            <person name="Mascher T."/>
            <person name="Medema M.H."/>
            <person name="Devos D.P."/>
            <person name="Kaster A.-K."/>
            <person name="Ovreas L."/>
            <person name="Rohde M."/>
            <person name="Galperin M.Y."/>
            <person name="Jogler C."/>
        </authorList>
    </citation>
    <scope>NUCLEOTIDE SEQUENCE [LARGE SCALE GENOMIC DNA]</scope>
    <source>
        <strain evidence="5 6">V7</strain>
    </source>
</reference>
<keyword evidence="3" id="KW-0804">Transcription</keyword>
<evidence type="ECO:0000256" key="3">
    <source>
        <dbReference type="ARBA" id="ARBA00023163"/>
    </source>
</evidence>
<dbReference type="RefSeq" id="WP_146414007.1">
    <property type="nucleotide sequence ID" value="NZ_SJPZ01000001.1"/>
</dbReference>
<organism evidence="5 6">
    <name type="scientific">Crateriforma conspicua</name>
    <dbReference type="NCBI Taxonomy" id="2527996"/>
    <lineage>
        <taxon>Bacteria</taxon>
        <taxon>Pseudomonadati</taxon>
        <taxon>Planctomycetota</taxon>
        <taxon>Planctomycetia</taxon>
        <taxon>Planctomycetales</taxon>
        <taxon>Planctomycetaceae</taxon>
        <taxon>Crateriforma</taxon>
    </lineage>
</organism>
<dbReference type="GO" id="GO:0003677">
    <property type="term" value="F:DNA binding"/>
    <property type="evidence" value="ECO:0007669"/>
    <property type="project" value="UniProtKB-KW"/>
</dbReference>
<dbReference type="Pfam" id="PF01047">
    <property type="entry name" value="MarR"/>
    <property type="match status" value="1"/>
</dbReference>
<dbReference type="Gene3D" id="1.10.10.10">
    <property type="entry name" value="Winged helix-like DNA-binding domain superfamily/Winged helix DNA-binding domain"/>
    <property type="match status" value="1"/>
</dbReference>
<gene>
    <name evidence="5" type="ORF">V7x_32210</name>
</gene>
<evidence type="ECO:0000313" key="6">
    <source>
        <dbReference type="Proteomes" id="UP000316476"/>
    </source>
</evidence>
<evidence type="ECO:0000313" key="5">
    <source>
        <dbReference type="EMBL" id="TWU67645.1"/>
    </source>
</evidence>
<dbReference type="EMBL" id="SJPZ01000001">
    <property type="protein sequence ID" value="TWU67645.1"/>
    <property type="molecule type" value="Genomic_DNA"/>
</dbReference>
<keyword evidence="1" id="KW-0805">Transcription regulation</keyword>
<dbReference type="GO" id="GO:0006950">
    <property type="term" value="P:response to stress"/>
    <property type="evidence" value="ECO:0007669"/>
    <property type="project" value="TreeGrafter"/>
</dbReference>